<keyword evidence="2" id="KW-1185">Reference proteome</keyword>
<dbReference type="Proteomes" id="UP001221142">
    <property type="component" value="Unassembled WGS sequence"/>
</dbReference>
<comment type="caution">
    <text evidence="1">The sequence shown here is derived from an EMBL/GenBank/DDBJ whole genome shotgun (WGS) entry which is preliminary data.</text>
</comment>
<name>A0AAD7BDK6_9AGAR</name>
<dbReference type="AlphaFoldDB" id="A0AAD7BDK6"/>
<gene>
    <name evidence="1" type="ORF">FB45DRAFT_756394</name>
</gene>
<evidence type="ECO:0008006" key="3">
    <source>
        <dbReference type="Google" id="ProtNLM"/>
    </source>
</evidence>
<protein>
    <recommendedName>
        <fullName evidence="3">F-box domain-containing protein</fullName>
    </recommendedName>
</protein>
<accession>A0AAD7BDK6</accession>
<reference evidence="1" key="1">
    <citation type="submission" date="2023-03" db="EMBL/GenBank/DDBJ databases">
        <title>Massive genome expansion in bonnet fungi (Mycena s.s.) driven by repeated elements and novel gene families across ecological guilds.</title>
        <authorList>
            <consortium name="Lawrence Berkeley National Laboratory"/>
            <person name="Harder C.B."/>
            <person name="Miyauchi S."/>
            <person name="Viragh M."/>
            <person name="Kuo A."/>
            <person name="Thoen E."/>
            <person name="Andreopoulos B."/>
            <person name="Lu D."/>
            <person name="Skrede I."/>
            <person name="Drula E."/>
            <person name="Henrissat B."/>
            <person name="Morin E."/>
            <person name="Kohler A."/>
            <person name="Barry K."/>
            <person name="LaButti K."/>
            <person name="Morin E."/>
            <person name="Salamov A."/>
            <person name="Lipzen A."/>
            <person name="Mereny Z."/>
            <person name="Hegedus B."/>
            <person name="Baldrian P."/>
            <person name="Stursova M."/>
            <person name="Weitz H."/>
            <person name="Taylor A."/>
            <person name="Grigoriev I.V."/>
            <person name="Nagy L.G."/>
            <person name="Martin F."/>
            <person name="Kauserud H."/>
        </authorList>
    </citation>
    <scope>NUCLEOTIDE SEQUENCE</scope>
    <source>
        <strain evidence="1">9284</strain>
    </source>
</reference>
<evidence type="ECO:0000313" key="2">
    <source>
        <dbReference type="Proteomes" id="UP001221142"/>
    </source>
</evidence>
<dbReference type="EMBL" id="JARKIF010000020">
    <property type="protein sequence ID" value="KAJ7617769.1"/>
    <property type="molecule type" value="Genomic_DNA"/>
</dbReference>
<sequence length="102" mass="11502">MSSELLHLLASNDVPNDQQVVAIRQFLAENHEEGDSMLAYKAVLSPVRRTPAELLAEIFSHVSAQRGVRTHVGTYMIDAPPWRLGHICRTWRNAALSSPRIW</sequence>
<feature type="non-terminal residue" evidence="1">
    <location>
        <position position="102"/>
    </location>
</feature>
<evidence type="ECO:0000313" key="1">
    <source>
        <dbReference type="EMBL" id="KAJ7617769.1"/>
    </source>
</evidence>
<dbReference type="Gene3D" id="1.20.1280.50">
    <property type="match status" value="1"/>
</dbReference>
<proteinExistence type="predicted"/>
<organism evidence="1 2">
    <name type="scientific">Roridomyces roridus</name>
    <dbReference type="NCBI Taxonomy" id="1738132"/>
    <lineage>
        <taxon>Eukaryota</taxon>
        <taxon>Fungi</taxon>
        <taxon>Dikarya</taxon>
        <taxon>Basidiomycota</taxon>
        <taxon>Agaricomycotina</taxon>
        <taxon>Agaricomycetes</taxon>
        <taxon>Agaricomycetidae</taxon>
        <taxon>Agaricales</taxon>
        <taxon>Marasmiineae</taxon>
        <taxon>Mycenaceae</taxon>
        <taxon>Roridomyces</taxon>
    </lineage>
</organism>